<dbReference type="SUPFAM" id="SSF56655">
    <property type="entry name" value="Carbohydrate phosphatase"/>
    <property type="match status" value="1"/>
</dbReference>
<feature type="compositionally biased region" description="Basic and acidic residues" evidence="2">
    <location>
        <begin position="14"/>
        <end position="38"/>
    </location>
</feature>
<dbReference type="Pfam" id="PF00459">
    <property type="entry name" value="Inositol_P"/>
    <property type="match status" value="1"/>
</dbReference>
<dbReference type="PRINTS" id="PR00377">
    <property type="entry name" value="IMPHPHTASES"/>
</dbReference>
<feature type="region of interest" description="Disordered" evidence="2">
    <location>
        <begin position="1"/>
        <end position="38"/>
    </location>
</feature>
<dbReference type="EMBL" id="JACCCO010000001">
    <property type="protein sequence ID" value="NYF38600.1"/>
    <property type="molecule type" value="Genomic_DNA"/>
</dbReference>
<gene>
    <name evidence="3" type="ORF">HDA43_000759</name>
</gene>
<sequence>MVRQTSEGRPGDGAVERDGEHAGDGAVERDGDRAAAPTDLERARRVAVDAARAAGWLITEGTRAALVVNPKGDDGDVVTDLDLSSERLLVGRVLSAFPGHAVISEEAGVLGEAGSEWTWVIDPLDGTNNVAIGLPLYAVGLALCRGGRPELGVVHEPVTGRTWSAVRGRGAVGPAGPLSAPPYRPGRSGPVLAWVQGYGVRRGDPVATALKAALDLRARRVLRLWAPLLAWVMLARGDIDGIVGYRTGVVDLPGGLLIAREAGAVVGGFDGAPFDRVPLDGSGCDFVAGRAGLREELLEEVLKEAGAVRKAAP</sequence>
<comment type="cofactor">
    <cofactor evidence="1">
        <name>Mg(2+)</name>
        <dbReference type="ChEBI" id="CHEBI:18420"/>
    </cofactor>
</comment>
<organism evidence="3 4">
    <name type="scientific">Streptosporangium sandarakinum</name>
    <dbReference type="NCBI Taxonomy" id="1260955"/>
    <lineage>
        <taxon>Bacteria</taxon>
        <taxon>Bacillati</taxon>
        <taxon>Actinomycetota</taxon>
        <taxon>Actinomycetes</taxon>
        <taxon>Streptosporangiales</taxon>
        <taxon>Streptosporangiaceae</taxon>
        <taxon>Streptosporangium</taxon>
    </lineage>
</organism>
<dbReference type="GO" id="GO:0006020">
    <property type="term" value="P:inositol metabolic process"/>
    <property type="evidence" value="ECO:0007669"/>
    <property type="project" value="TreeGrafter"/>
</dbReference>
<feature type="binding site" evidence="1">
    <location>
        <position position="105"/>
    </location>
    <ligand>
        <name>Mg(2+)</name>
        <dbReference type="ChEBI" id="CHEBI:18420"/>
        <label>1</label>
        <note>catalytic</note>
    </ligand>
</feature>
<dbReference type="Proteomes" id="UP000576393">
    <property type="component" value="Unassembled WGS sequence"/>
</dbReference>
<feature type="binding site" evidence="1">
    <location>
        <position position="124"/>
    </location>
    <ligand>
        <name>Mg(2+)</name>
        <dbReference type="ChEBI" id="CHEBI:18420"/>
        <label>1</label>
        <note>catalytic</note>
    </ligand>
</feature>
<dbReference type="GO" id="GO:0046872">
    <property type="term" value="F:metal ion binding"/>
    <property type="evidence" value="ECO:0007669"/>
    <property type="project" value="UniProtKB-KW"/>
</dbReference>
<evidence type="ECO:0000313" key="4">
    <source>
        <dbReference type="Proteomes" id="UP000576393"/>
    </source>
</evidence>
<keyword evidence="3" id="KW-0378">Hydrolase</keyword>
<keyword evidence="1" id="KW-0460">Magnesium</keyword>
<proteinExistence type="predicted"/>
<dbReference type="EC" id="3.1.3.25" evidence="3"/>
<reference evidence="3 4" key="1">
    <citation type="submission" date="2020-07" db="EMBL/GenBank/DDBJ databases">
        <title>Sequencing the genomes of 1000 actinobacteria strains.</title>
        <authorList>
            <person name="Klenk H.-P."/>
        </authorList>
    </citation>
    <scope>NUCLEOTIDE SEQUENCE [LARGE SCALE GENOMIC DNA]</scope>
    <source>
        <strain evidence="3 4">DSM 45763</strain>
    </source>
</reference>
<feature type="binding site" evidence="1">
    <location>
        <position position="122"/>
    </location>
    <ligand>
        <name>Mg(2+)</name>
        <dbReference type="ChEBI" id="CHEBI:18420"/>
        <label>1</label>
        <note>catalytic</note>
    </ligand>
</feature>
<protein>
    <submittedName>
        <fullName evidence="3">Myo-inositol-1(Or 4)-monophosphatase</fullName>
        <ecNumber evidence="3">3.1.3.25</ecNumber>
    </submittedName>
</protein>
<dbReference type="PANTHER" id="PTHR20854:SF4">
    <property type="entry name" value="INOSITOL-1-MONOPHOSPHATASE-RELATED"/>
    <property type="match status" value="1"/>
</dbReference>
<accession>A0A852URG5</accession>
<keyword evidence="4" id="KW-1185">Reference proteome</keyword>
<evidence type="ECO:0000256" key="2">
    <source>
        <dbReference type="SAM" id="MobiDB-lite"/>
    </source>
</evidence>
<feature type="binding site" evidence="1">
    <location>
        <position position="125"/>
    </location>
    <ligand>
        <name>Mg(2+)</name>
        <dbReference type="ChEBI" id="CHEBI:18420"/>
        <label>1</label>
        <note>catalytic</note>
    </ligand>
</feature>
<dbReference type="GO" id="GO:0007165">
    <property type="term" value="P:signal transduction"/>
    <property type="evidence" value="ECO:0007669"/>
    <property type="project" value="TreeGrafter"/>
</dbReference>
<evidence type="ECO:0000256" key="1">
    <source>
        <dbReference type="PIRSR" id="PIRSR600760-2"/>
    </source>
</evidence>
<dbReference type="PANTHER" id="PTHR20854">
    <property type="entry name" value="INOSITOL MONOPHOSPHATASE"/>
    <property type="match status" value="1"/>
</dbReference>
<dbReference type="AlphaFoldDB" id="A0A852URG5"/>
<dbReference type="RefSeq" id="WP_179818315.1">
    <property type="nucleotide sequence ID" value="NZ_JACCCO010000001.1"/>
</dbReference>
<name>A0A852URG5_9ACTN</name>
<dbReference type="GO" id="GO:0008934">
    <property type="term" value="F:inositol monophosphate 1-phosphatase activity"/>
    <property type="evidence" value="ECO:0007669"/>
    <property type="project" value="TreeGrafter"/>
</dbReference>
<dbReference type="Gene3D" id="3.40.190.80">
    <property type="match status" value="1"/>
</dbReference>
<dbReference type="Gene3D" id="3.30.540.10">
    <property type="entry name" value="Fructose-1,6-Bisphosphatase, subunit A, domain 1"/>
    <property type="match status" value="1"/>
</dbReference>
<feature type="binding site" evidence="1">
    <location>
        <position position="251"/>
    </location>
    <ligand>
        <name>Mg(2+)</name>
        <dbReference type="ChEBI" id="CHEBI:18420"/>
        <label>1</label>
        <note>catalytic</note>
    </ligand>
</feature>
<comment type="caution">
    <text evidence="3">The sequence shown here is derived from an EMBL/GenBank/DDBJ whole genome shotgun (WGS) entry which is preliminary data.</text>
</comment>
<keyword evidence="1" id="KW-0479">Metal-binding</keyword>
<dbReference type="InterPro" id="IPR000760">
    <property type="entry name" value="Inositol_monophosphatase-like"/>
</dbReference>
<evidence type="ECO:0000313" key="3">
    <source>
        <dbReference type="EMBL" id="NYF38600.1"/>
    </source>
</evidence>